<proteinExistence type="predicted"/>
<protein>
    <submittedName>
        <fullName evidence="2">Aldo/keto reductase</fullName>
    </submittedName>
</protein>
<dbReference type="PATRIC" id="fig|269796.9.peg.812"/>
<dbReference type="SUPFAM" id="SSF51430">
    <property type="entry name" value="NAD(P)-linked oxidoreductase"/>
    <property type="match status" value="1"/>
</dbReference>
<name>Q2RWD2_RHORT</name>
<accession>Q2RWD2</accession>
<evidence type="ECO:0000313" key="2">
    <source>
        <dbReference type="EMBL" id="ABC21563.1"/>
    </source>
</evidence>
<reference evidence="2 3" key="1">
    <citation type="journal article" date="2011" name="Stand. Genomic Sci.">
        <title>Complete genome sequence of Rhodospirillum rubrum type strain (S1).</title>
        <authorList>
            <person name="Munk A.C."/>
            <person name="Copeland A."/>
            <person name="Lucas S."/>
            <person name="Lapidus A."/>
            <person name="Del Rio T.G."/>
            <person name="Barry K."/>
            <person name="Detter J.C."/>
            <person name="Hammon N."/>
            <person name="Israni S."/>
            <person name="Pitluck S."/>
            <person name="Brettin T."/>
            <person name="Bruce D."/>
            <person name="Han C."/>
            <person name="Tapia R."/>
            <person name="Gilna P."/>
            <person name="Schmutz J."/>
            <person name="Larimer F."/>
            <person name="Land M."/>
            <person name="Kyrpides N.C."/>
            <person name="Mavromatis K."/>
            <person name="Richardson P."/>
            <person name="Rohde M."/>
            <person name="Goker M."/>
            <person name="Klenk H.P."/>
            <person name="Zhang Y."/>
            <person name="Roberts G.P."/>
            <person name="Reslewic S."/>
            <person name="Schwartz D.C."/>
        </authorList>
    </citation>
    <scope>NUCLEOTIDE SEQUENCE [LARGE SCALE GENOMIC DNA]</scope>
    <source>
        <strain evidence="3">ATCC 11170 / ATH 1.1.1 / DSM 467 / LMG 4362 / NCIMB 8255 / S1</strain>
    </source>
</reference>
<feature type="domain" description="NADP-dependent oxidoreductase" evidence="1">
    <location>
        <begin position="16"/>
        <end position="290"/>
    </location>
</feature>
<dbReference type="Proteomes" id="UP000001929">
    <property type="component" value="Chromosome"/>
</dbReference>
<dbReference type="eggNOG" id="COG0667">
    <property type="taxonomic scope" value="Bacteria"/>
</dbReference>
<dbReference type="Gene3D" id="3.20.20.100">
    <property type="entry name" value="NADP-dependent oxidoreductase domain"/>
    <property type="match status" value="1"/>
</dbReference>
<dbReference type="KEGG" id="rru:Rru_A0759"/>
<keyword evidence="3" id="KW-1185">Reference proteome</keyword>
<dbReference type="CDD" id="cd19086">
    <property type="entry name" value="AKR_AKR11C1"/>
    <property type="match status" value="1"/>
</dbReference>
<dbReference type="PANTHER" id="PTHR43312:SF1">
    <property type="entry name" value="NADP-DEPENDENT OXIDOREDUCTASE DOMAIN-CONTAINING PROTEIN"/>
    <property type="match status" value="1"/>
</dbReference>
<dbReference type="HOGENOM" id="CLU_023205_2_3_5"/>
<dbReference type="EMBL" id="CP000230">
    <property type="protein sequence ID" value="ABC21563.1"/>
    <property type="molecule type" value="Genomic_DNA"/>
</dbReference>
<dbReference type="InterPro" id="IPR053135">
    <property type="entry name" value="AKR2_Oxidoreductase"/>
</dbReference>
<dbReference type="PANTHER" id="PTHR43312">
    <property type="entry name" value="D-THREO-ALDOSE 1-DEHYDROGENASE"/>
    <property type="match status" value="1"/>
</dbReference>
<evidence type="ECO:0000259" key="1">
    <source>
        <dbReference type="Pfam" id="PF00248"/>
    </source>
</evidence>
<dbReference type="InterPro" id="IPR023210">
    <property type="entry name" value="NADP_OxRdtase_dom"/>
</dbReference>
<sequence>MRTRRLGKTALRASQVGLGTWPLAGNAGLAGYGAVDPERAEATVRAALAAGITLFDTAGIYGDGFAESLLGRLLPGGEGGAVVCTKGGFSHFAQGRAPDRRAFKAEVAASRDRLRREVIDIYLLHNPPPVLIGLPDVYRPLQDLRDHGWIGHIGVSVARAIDGWLALDRPEVEVVQLPFNLLNTQADQGLLSRAADLGKAVLAREVLANGWLSGRYGPASTFAAGDFRQHLPAEVKAAIAGDRAALEPYRRPGESWVDFSLRFVLDRPEISSAIVGARHPQQIEALSKAGTLSPSPSWHPAD</sequence>
<dbReference type="RefSeq" id="WP_011388517.1">
    <property type="nucleotide sequence ID" value="NC_007643.1"/>
</dbReference>
<dbReference type="EnsemblBacteria" id="ABC21563">
    <property type="protein sequence ID" value="ABC21563"/>
    <property type="gene ID" value="Rru_A0759"/>
</dbReference>
<gene>
    <name evidence="2" type="ordered locus">Rru_A0759</name>
</gene>
<dbReference type="STRING" id="269796.Rru_A0759"/>
<dbReference type="Pfam" id="PF00248">
    <property type="entry name" value="Aldo_ket_red"/>
    <property type="match status" value="1"/>
</dbReference>
<dbReference type="InterPro" id="IPR036812">
    <property type="entry name" value="NAD(P)_OxRdtase_dom_sf"/>
</dbReference>
<dbReference type="PhylomeDB" id="Q2RWD2"/>
<organism evidence="2 3">
    <name type="scientific">Rhodospirillum rubrum (strain ATCC 11170 / ATH 1.1.1 / DSM 467 / LMG 4362 / NCIMB 8255 / S1)</name>
    <dbReference type="NCBI Taxonomy" id="269796"/>
    <lineage>
        <taxon>Bacteria</taxon>
        <taxon>Pseudomonadati</taxon>
        <taxon>Pseudomonadota</taxon>
        <taxon>Alphaproteobacteria</taxon>
        <taxon>Rhodospirillales</taxon>
        <taxon>Rhodospirillaceae</taxon>
        <taxon>Rhodospirillum</taxon>
    </lineage>
</organism>
<evidence type="ECO:0000313" key="3">
    <source>
        <dbReference type="Proteomes" id="UP000001929"/>
    </source>
</evidence>
<dbReference type="AlphaFoldDB" id="Q2RWD2"/>